<protein>
    <submittedName>
        <fullName evidence="2">Uncharacterized protein</fullName>
    </submittedName>
</protein>
<name>A0A640SJH8_9ACTN</name>
<proteinExistence type="predicted"/>
<dbReference type="Proteomes" id="UP000435837">
    <property type="component" value="Unassembled WGS sequence"/>
</dbReference>
<reference evidence="2 3" key="1">
    <citation type="submission" date="2019-12" db="EMBL/GenBank/DDBJ databases">
        <title>Whole genome shotgun sequence of Streptomyces caniferus NBRC 15389.</title>
        <authorList>
            <person name="Ichikawa N."/>
            <person name="Kimura A."/>
            <person name="Kitahashi Y."/>
            <person name="Komaki H."/>
            <person name="Tamura T."/>
        </authorList>
    </citation>
    <scope>NUCLEOTIDE SEQUENCE [LARGE SCALE GENOMIC DNA]</scope>
    <source>
        <strain evidence="2 3">NBRC 15389</strain>
    </source>
</reference>
<sequence>MRMHGCTYIREPGGGPQAGTVAPAHHVTPQQAVIRPQQQTSNRQNSRPKSRQDTGANGACVLRGPCDVLSAASHGIGRLDCAHRLGRTGRLGAIDRLGIDDRTHHHPVRPRRKPP</sequence>
<gene>
    <name evidence="2" type="ORF">Scani_67390</name>
</gene>
<accession>A0A640SJH8</accession>
<feature type="region of interest" description="Disordered" evidence="1">
    <location>
        <begin position="1"/>
        <end position="58"/>
    </location>
</feature>
<organism evidence="2 3">
    <name type="scientific">Streptomyces caniferus</name>
    <dbReference type="NCBI Taxonomy" id="285557"/>
    <lineage>
        <taxon>Bacteria</taxon>
        <taxon>Bacillati</taxon>
        <taxon>Actinomycetota</taxon>
        <taxon>Actinomycetes</taxon>
        <taxon>Kitasatosporales</taxon>
        <taxon>Streptomycetaceae</taxon>
        <taxon>Streptomyces</taxon>
    </lineage>
</organism>
<dbReference type="EMBL" id="BLIN01000005">
    <property type="protein sequence ID" value="GFE10471.1"/>
    <property type="molecule type" value="Genomic_DNA"/>
</dbReference>
<evidence type="ECO:0000256" key="1">
    <source>
        <dbReference type="SAM" id="MobiDB-lite"/>
    </source>
</evidence>
<comment type="caution">
    <text evidence="2">The sequence shown here is derived from an EMBL/GenBank/DDBJ whole genome shotgun (WGS) entry which is preliminary data.</text>
</comment>
<dbReference type="AlphaFoldDB" id="A0A640SJH8"/>
<evidence type="ECO:0000313" key="2">
    <source>
        <dbReference type="EMBL" id="GFE10471.1"/>
    </source>
</evidence>
<feature type="compositionally biased region" description="Polar residues" evidence="1">
    <location>
        <begin position="28"/>
        <end position="47"/>
    </location>
</feature>
<evidence type="ECO:0000313" key="3">
    <source>
        <dbReference type="Proteomes" id="UP000435837"/>
    </source>
</evidence>